<gene>
    <name evidence="7" type="ORF">HND93_02820</name>
</gene>
<sequence>MATDTISGTNTLLNQYGTVKQTANTDNVKKATTDTSDSGKTQTALQGLGDNFDQFLKLLTTQMQNQDPLKPMDTNEMTNQLVQFANVEQNIATNSRLDKLVKLQENYTTSGNLFYLNRAVEYKGDTFQYTEGMTSIELGYELDKSAKSVRVDILDSQGRLVSSTKGDTKTGSKHAFVWDFKDDQGRAVQPGSYRINIAPTSENKDETIKTTTYTKGLVTGIDYSKTGETVLKTNNGVNVEIPDVVSVS</sequence>
<dbReference type="InterPro" id="IPR025965">
    <property type="entry name" value="FlgD/Vpr_Ig-like"/>
</dbReference>
<dbReference type="Pfam" id="PF13860">
    <property type="entry name" value="FlgD_ig"/>
    <property type="match status" value="1"/>
</dbReference>
<dbReference type="Pfam" id="PF03963">
    <property type="entry name" value="FlgD"/>
    <property type="match status" value="1"/>
</dbReference>
<comment type="function">
    <text evidence="4 5">Required for flagellar hook formation. May act as a scaffolding protein.</text>
</comment>
<evidence type="ECO:0000256" key="5">
    <source>
        <dbReference type="RuleBase" id="RU362076"/>
    </source>
</evidence>
<evidence type="ECO:0000259" key="6">
    <source>
        <dbReference type="Pfam" id="PF13860"/>
    </source>
</evidence>
<dbReference type="EMBL" id="JABFDB010000001">
    <property type="protein sequence ID" value="NYZ18631.1"/>
    <property type="molecule type" value="Genomic_DNA"/>
</dbReference>
<evidence type="ECO:0000313" key="7">
    <source>
        <dbReference type="EMBL" id="NYZ18631.1"/>
    </source>
</evidence>
<comment type="caution">
    <text evidence="7">The sequence shown here is derived from an EMBL/GenBank/DDBJ whole genome shotgun (WGS) entry which is preliminary data.</text>
</comment>
<protein>
    <recommendedName>
        <fullName evidence="2 5">Basal-body rod modification protein FlgD</fullName>
    </recommendedName>
</protein>
<feature type="domain" description="FlgD/Vpr Ig-like" evidence="6">
    <location>
        <begin position="124"/>
        <end position="201"/>
    </location>
</feature>
<evidence type="ECO:0000256" key="3">
    <source>
        <dbReference type="ARBA" id="ARBA00022795"/>
    </source>
</evidence>
<evidence type="ECO:0000313" key="8">
    <source>
        <dbReference type="Proteomes" id="UP000584642"/>
    </source>
</evidence>
<dbReference type="RefSeq" id="WP_180280357.1">
    <property type="nucleotide sequence ID" value="NZ_JABFDB010000001.1"/>
</dbReference>
<evidence type="ECO:0000256" key="1">
    <source>
        <dbReference type="ARBA" id="ARBA00010577"/>
    </source>
</evidence>
<accession>A0ABX2T3B9</accession>
<keyword evidence="7" id="KW-0969">Cilium</keyword>
<comment type="similarity">
    <text evidence="1 5">Belongs to the FlgD family.</text>
</comment>
<evidence type="ECO:0000256" key="4">
    <source>
        <dbReference type="ARBA" id="ARBA00024746"/>
    </source>
</evidence>
<keyword evidence="7" id="KW-0966">Cell projection</keyword>
<dbReference type="InterPro" id="IPR005648">
    <property type="entry name" value="FlgD"/>
</dbReference>
<reference evidence="7 8" key="1">
    <citation type="submission" date="2020-05" db="EMBL/GenBank/DDBJ databases">
        <title>Azospirillum oleiclasticum sp. nov, a nitrogen-fixing and heavy crude oil-emulsifying bacterium isolated from the crude oil of Yumen Oilfield.</title>
        <authorList>
            <person name="Wu D."/>
            <person name="Cai M."/>
            <person name="Zhang X."/>
        </authorList>
    </citation>
    <scope>NUCLEOTIDE SEQUENCE [LARGE SCALE GENOMIC DNA]</scope>
    <source>
        <strain evidence="7 8">ROY-1-1-2</strain>
    </source>
</reference>
<proteinExistence type="inferred from homology"/>
<evidence type="ECO:0000256" key="2">
    <source>
        <dbReference type="ARBA" id="ARBA00016013"/>
    </source>
</evidence>
<organism evidence="7 8">
    <name type="scientific">Azospirillum oleiclasticum</name>
    <dbReference type="NCBI Taxonomy" id="2735135"/>
    <lineage>
        <taxon>Bacteria</taxon>
        <taxon>Pseudomonadati</taxon>
        <taxon>Pseudomonadota</taxon>
        <taxon>Alphaproteobacteria</taxon>
        <taxon>Rhodospirillales</taxon>
        <taxon>Azospirillaceae</taxon>
        <taxon>Azospirillum</taxon>
    </lineage>
</organism>
<name>A0ABX2T3B9_9PROT</name>
<keyword evidence="7" id="KW-0282">Flagellum</keyword>
<dbReference type="Gene3D" id="2.30.30.910">
    <property type="match status" value="1"/>
</dbReference>
<keyword evidence="8" id="KW-1185">Reference proteome</keyword>
<keyword evidence="3 5" id="KW-1005">Bacterial flagellum biogenesis</keyword>
<dbReference type="Proteomes" id="UP000584642">
    <property type="component" value="Unassembled WGS sequence"/>
</dbReference>
<dbReference type="Gene3D" id="2.60.40.4070">
    <property type="match status" value="1"/>
</dbReference>